<reference evidence="1 2" key="1">
    <citation type="submission" date="2018-11" db="EMBL/GenBank/DDBJ databases">
        <title>Chitinophaga lutea sp.nov., isolate from arsenic contaminated soil.</title>
        <authorList>
            <person name="Zong Y."/>
        </authorList>
    </citation>
    <scope>NUCLEOTIDE SEQUENCE [LARGE SCALE GENOMIC DNA]</scope>
    <source>
        <strain evidence="1 2">ZY74</strain>
    </source>
</reference>
<name>A0A3N4Q0B6_9BACT</name>
<evidence type="ECO:0000313" key="2">
    <source>
        <dbReference type="Proteomes" id="UP000278351"/>
    </source>
</evidence>
<keyword evidence="2" id="KW-1185">Reference proteome</keyword>
<dbReference type="EMBL" id="RPDH01000002">
    <property type="protein sequence ID" value="RPE09717.1"/>
    <property type="molecule type" value="Genomic_DNA"/>
</dbReference>
<dbReference type="OrthoDB" id="9807486at2"/>
<evidence type="ECO:0000313" key="1">
    <source>
        <dbReference type="EMBL" id="RPE09717.1"/>
    </source>
</evidence>
<comment type="caution">
    <text evidence="1">The sequence shown here is derived from an EMBL/GenBank/DDBJ whole genome shotgun (WGS) entry which is preliminary data.</text>
</comment>
<dbReference type="AlphaFoldDB" id="A0A3N4Q0B6"/>
<dbReference type="SUPFAM" id="SSF143456">
    <property type="entry name" value="VC0467-like"/>
    <property type="match status" value="1"/>
</dbReference>
<dbReference type="RefSeq" id="WP_123848698.1">
    <property type="nucleotide sequence ID" value="NZ_RPDH01000002.1"/>
</dbReference>
<dbReference type="PANTHER" id="PTHR31984:SF17">
    <property type="entry name" value="TRANSCRIPTIONAL REGULATOR"/>
    <property type="match status" value="1"/>
</dbReference>
<organism evidence="1 2">
    <name type="scientific">Chitinophaga lutea</name>
    <dbReference type="NCBI Taxonomy" id="2488634"/>
    <lineage>
        <taxon>Bacteria</taxon>
        <taxon>Pseudomonadati</taxon>
        <taxon>Bacteroidota</taxon>
        <taxon>Chitinophagia</taxon>
        <taxon>Chitinophagales</taxon>
        <taxon>Chitinophagaceae</taxon>
        <taxon>Chitinophaga</taxon>
    </lineage>
</organism>
<protein>
    <submittedName>
        <fullName evidence="1">YqgE/AlgH family protein</fullName>
    </submittedName>
</protein>
<dbReference type="PANTHER" id="PTHR31984">
    <property type="entry name" value="TRANSPORTER, PUTATIVE (DUF179)-RELATED"/>
    <property type="match status" value="1"/>
</dbReference>
<sequence>MKAGTFLKSTALLDDTFFEQSVIFITDHNEKGAMGFVVNRQFPRKLNELVEFMHAGPFPLYEGGPVDQEHLYFVHRRPDLIEGGAPVADGIYLGGNFSTAVQLIAQQTLQETDVRIFVGYCGWDNGELEAEVAEGSWEVLHESLLFNM</sequence>
<proteinExistence type="predicted"/>
<gene>
    <name evidence="1" type="ORF">EGT74_22355</name>
</gene>
<dbReference type="Pfam" id="PF02622">
    <property type="entry name" value="DUF179"/>
    <property type="match status" value="1"/>
</dbReference>
<accession>A0A3N4Q0B6</accession>
<dbReference type="InterPro" id="IPR003774">
    <property type="entry name" value="AlgH-like"/>
</dbReference>
<dbReference type="Gene3D" id="3.40.1740.10">
    <property type="entry name" value="VC0467-like"/>
    <property type="match status" value="1"/>
</dbReference>
<dbReference type="Proteomes" id="UP000278351">
    <property type="component" value="Unassembled WGS sequence"/>
</dbReference>